<dbReference type="AlphaFoldDB" id="A0A9P1N864"/>
<keyword evidence="4" id="KW-1185">Reference proteome</keyword>
<keyword evidence="2" id="KW-0472">Membrane</keyword>
<feature type="transmembrane region" description="Helical" evidence="2">
    <location>
        <begin position="323"/>
        <end position="344"/>
    </location>
</feature>
<reference evidence="3" key="1">
    <citation type="submission" date="2022-11" db="EMBL/GenBank/DDBJ databases">
        <authorList>
            <person name="Kikuchi T."/>
        </authorList>
    </citation>
    <scope>NUCLEOTIDE SEQUENCE</scope>
    <source>
        <strain evidence="3">PS1010</strain>
    </source>
</reference>
<evidence type="ECO:0000256" key="1">
    <source>
        <dbReference type="SAM" id="MobiDB-lite"/>
    </source>
</evidence>
<evidence type="ECO:0000256" key="2">
    <source>
        <dbReference type="SAM" id="Phobius"/>
    </source>
</evidence>
<gene>
    <name evidence="3" type="ORF">CAMP_LOCUS13984</name>
</gene>
<dbReference type="OrthoDB" id="5863059at2759"/>
<feature type="compositionally biased region" description="Basic and acidic residues" evidence="1">
    <location>
        <begin position="432"/>
        <end position="441"/>
    </location>
</feature>
<feature type="compositionally biased region" description="Acidic residues" evidence="1">
    <location>
        <begin position="57"/>
        <end position="81"/>
    </location>
</feature>
<organism evidence="3 4">
    <name type="scientific">Caenorhabditis angaria</name>
    <dbReference type="NCBI Taxonomy" id="860376"/>
    <lineage>
        <taxon>Eukaryota</taxon>
        <taxon>Metazoa</taxon>
        <taxon>Ecdysozoa</taxon>
        <taxon>Nematoda</taxon>
        <taxon>Chromadorea</taxon>
        <taxon>Rhabditida</taxon>
        <taxon>Rhabditina</taxon>
        <taxon>Rhabditomorpha</taxon>
        <taxon>Rhabditoidea</taxon>
        <taxon>Rhabditidae</taxon>
        <taxon>Peloderinae</taxon>
        <taxon>Caenorhabditis</taxon>
    </lineage>
</organism>
<dbReference type="EMBL" id="CANHGI010000005">
    <property type="protein sequence ID" value="CAI5451347.1"/>
    <property type="molecule type" value="Genomic_DNA"/>
</dbReference>
<evidence type="ECO:0000313" key="3">
    <source>
        <dbReference type="EMBL" id="CAI5451347.1"/>
    </source>
</evidence>
<evidence type="ECO:0000313" key="4">
    <source>
        <dbReference type="Proteomes" id="UP001152747"/>
    </source>
</evidence>
<comment type="caution">
    <text evidence="3">The sequence shown here is derived from an EMBL/GenBank/DDBJ whole genome shotgun (WGS) entry which is preliminary data.</text>
</comment>
<feature type="region of interest" description="Disordered" evidence="1">
    <location>
        <begin position="420"/>
        <end position="441"/>
    </location>
</feature>
<accession>A0A9P1N864</accession>
<protein>
    <submittedName>
        <fullName evidence="3">Uncharacterized protein</fullName>
    </submittedName>
</protein>
<name>A0A9P1N864_9PELO</name>
<proteinExistence type="predicted"/>
<keyword evidence="2" id="KW-1133">Transmembrane helix</keyword>
<feature type="region of interest" description="Disordered" evidence="1">
    <location>
        <begin position="41"/>
        <end position="138"/>
    </location>
</feature>
<dbReference type="Proteomes" id="UP001152747">
    <property type="component" value="Unassembled WGS sequence"/>
</dbReference>
<keyword evidence="2" id="KW-0812">Transmembrane</keyword>
<feature type="compositionally biased region" description="Low complexity" evidence="1">
    <location>
        <begin position="45"/>
        <end position="56"/>
    </location>
</feature>
<sequence>MKPTTTTPQPSLLCLMHPEDKICQQQNFNFQPVFASNYKEPVRKSPLASSSSSESEPALEIEEIDDSDEDLDEDEGGDEEVENQKNGRSTGFFSPVLPTATEPVTTTTFLKTTTTSTTTTTVSTSPPSTSTIITSTKKMRTTPSTVPVFELSLITDEPNPQEGSADDLFGEPEPIGSTTTKKVATTLKKVTVLPRPYSSIQEAAEKNPDYLGSSIWSQAEELPEPQVTGPAWRTNKTGRTTVAMKTTTTTTSTTSKPTTFYDNRRKEEAEITALITSSLGPKTTLKSAPFNLHPVRPTTPFGIISTTQVTMQDTQNGEFPRTPLIMCSSLAVIFAIAAVVFFVFKCRQNPPNSEHYTMAMKAQSGYTAIAPELSPPMNHDRNNDSCTQPLIAKTHINGNGYEPIKGSVITNGNGATLMRNGNGHGPPSANNKKKDFKEWYV</sequence>
<feature type="compositionally biased region" description="Low complexity" evidence="1">
    <location>
        <begin position="95"/>
        <end position="136"/>
    </location>
</feature>